<gene>
    <name evidence="2" type="ORF">SAMN05428964_11022</name>
</gene>
<feature type="chain" id="PRO_5012990303" evidence="1">
    <location>
        <begin position="29"/>
        <end position="282"/>
    </location>
</feature>
<protein>
    <submittedName>
        <fullName evidence="2">TPR repeat</fullName>
    </submittedName>
</protein>
<dbReference type="RefSeq" id="WP_097053692.1">
    <property type="nucleotide sequence ID" value="NZ_OBMM01000010.1"/>
</dbReference>
<keyword evidence="1" id="KW-0732">Signal</keyword>
<evidence type="ECO:0000313" key="2">
    <source>
        <dbReference type="EMBL" id="SOC30706.1"/>
    </source>
</evidence>
<proteinExistence type="predicted"/>
<dbReference type="SUPFAM" id="SSF81901">
    <property type="entry name" value="HCP-like"/>
    <property type="match status" value="1"/>
</dbReference>
<dbReference type="Gene3D" id="1.25.40.10">
    <property type="entry name" value="Tetratricopeptide repeat domain"/>
    <property type="match status" value="1"/>
</dbReference>
<accession>A0A285TYB6</accession>
<dbReference type="AlphaFoldDB" id="A0A285TYB6"/>
<dbReference type="Proteomes" id="UP000219068">
    <property type="component" value="Unassembled WGS sequence"/>
</dbReference>
<reference evidence="2 3" key="1">
    <citation type="submission" date="2017-08" db="EMBL/GenBank/DDBJ databases">
        <authorList>
            <person name="de Groot N.N."/>
        </authorList>
    </citation>
    <scope>NUCLEOTIDE SEQUENCE [LARGE SCALE GENOMIC DNA]</scope>
    <source>
        <strain evidence="2 3">USBA 78</strain>
    </source>
</reference>
<evidence type="ECO:0000256" key="1">
    <source>
        <dbReference type="SAM" id="SignalP"/>
    </source>
</evidence>
<name>A0A285TYB6_9PROT</name>
<sequence>MKNSIAHILKFSAVTAGVTLCLMATATAASPLDEGVNSYRHGNFESSAKTFAPLAEQGNATAQYLLSCQMINGIGVPTDQTAGWAMMESAANNAQPDASMVLARRLEATNGDKENIKSLYMTAAEHKQTQAMLWLALDAIDQGDKAHAKELLTDVWNEGDPRAATLLATRFAENDEDRISYLSAAAEKGELRAAAYLAEISREKDDRVGAVGWCAIASGLPGHAANVDWKEIGMAVERTCAKYDEDLKPAARAQNRANVDQFLSDFFADYKAWKPWRPCAVR</sequence>
<feature type="signal peptide" evidence="1">
    <location>
        <begin position="1"/>
        <end position="28"/>
    </location>
</feature>
<organism evidence="2 3">
    <name type="scientific">Thalassospira xiamenensis</name>
    <dbReference type="NCBI Taxonomy" id="220697"/>
    <lineage>
        <taxon>Bacteria</taxon>
        <taxon>Pseudomonadati</taxon>
        <taxon>Pseudomonadota</taxon>
        <taxon>Alphaproteobacteria</taxon>
        <taxon>Rhodospirillales</taxon>
        <taxon>Thalassospiraceae</taxon>
        <taxon>Thalassospira</taxon>
    </lineage>
</organism>
<evidence type="ECO:0000313" key="3">
    <source>
        <dbReference type="Proteomes" id="UP000219068"/>
    </source>
</evidence>
<dbReference type="InterPro" id="IPR011990">
    <property type="entry name" value="TPR-like_helical_dom_sf"/>
</dbReference>
<dbReference type="EMBL" id="OBMM01000010">
    <property type="protein sequence ID" value="SOC30706.1"/>
    <property type="molecule type" value="Genomic_DNA"/>
</dbReference>